<dbReference type="AlphaFoldDB" id="A0A328F6I5"/>
<evidence type="ECO:0000256" key="1">
    <source>
        <dbReference type="SAM" id="Coils"/>
    </source>
</evidence>
<reference evidence="2 5" key="2">
    <citation type="submission" date="2019-02" db="EMBL/GenBank/DDBJ databases">
        <title>Complete genome sequence of Desulfobacter hydrogenophilus AcRS1.</title>
        <authorList>
            <person name="Marietou A."/>
            <person name="Lund M.B."/>
            <person name="Marshall I.P.G."/>
            <person name="Schreiber L."/>
            <person name="Jorgensen B."/>
        </authorList>
    </citation>
    <scope>NUCLEOTIDE SEQUENCE [LARGE SCALE GENOMIC DNA]</scope>
    <source>
        <strain evidence="2 5">AcRS1</strain>
    </source>
</reference>
<name>A0A328F6I5_9BACT</name>
<protein>
    <submittedName>
        <fullName evidence="3">Uncharacterized protein</fullName>
    </submittedName>
</protein>
<sequence>MTDKKRKPMDPDTEAALAIVDMEQKQDRYRETEQQTRERLIAKCHEVIGRVQGLNMISEFANVSNFVWLKQVKDSKIYKDLPEIGTWDKFCNYIGLSRQKVDLDLQNLTTFGEAFLLTVGNLNVGYRDLKKLRQLTHEGSVAVDANSVTIGEEKIPLTPERSEDLQLAIESLLEAKNREIEDKEAQVKAKERILKDKSKTIDKQAHEISLMEGKAKKNGYTPIEESQMRAMDNSRTIIDGLLMEFDPERNPLPPDATPRMRAKLMHTLDYFRRVILATYDTAADEYGEPEIDDDWIPPPPARAFAQV</sequence>
<dbReference type="Proteomes" id="UP000293902">
    <property type="component" value="Chromosome"/>
</dbReference>
<accession>A0A328F6I5</accession>
<dbReference type="OrthoDB" id="8564384at2"/>
<evidence type="ECO:0000313" key="2">
    <source>
        <dbReference type="EMBL" id="QBH14299.1"/>
    </source>
</evidence>
<reference evidence="3 4" key="1">
    <citation type="submission" date="2018-06" db="EMBL/GenBank/DDBJ databases">
        <title>Complete Genome Sequence of Desulfobacter hydrogenophilus (DSM3380).</title>
        <authorList>
            <person name="Marietou A."/>
            <person name="Schreiber L."/>
            <person name="Marshall I."/>
            <person name="Jorgensen B."/>
        </authorList>
    </citation>
    <scope>NUCLEOTIDE SEQUENCE [LARGE SCALE GENOMIC DNA]</scope>
    <source>
        <strain evidence="3 4">DSM 3380</strain>
    </source>
</reference>
<organism evidence="3 4">
    <name type="scientific">Desulfobacter hydrogenophilus</name>
    <dbReference type="NCBI Taxonomy" id="2291"/>
    <lineage>
        <taxon>Bacteria</taxon>
        <taxon>Pseudomonadati</taxon>
        <taxon>Thermodesulfobacteriota</taxon>
        <taxon>Desulfobacteria</taxon>
        <taxon>Desulfobacterales</taxon>
        <taxon>Desulfobacteraceae</taxon>
        <taxon>Desulfobacter</taxon>
    </lineage>
</organism>
<evidence type="ECO:0000313" key="3">
    <source>
        <dbReference type="EMBL" id="RAL99978.1"/>
    </source>
</evidence>
<proteinExistence type="predicted"/>
<feature type="coiled-coil region" evidence="1">
    <location>
        <begin position="173"/>
        <end position="200"/>
    </location>
</feature>
<dbReference type="Proteomes" id="UP000248798">
    <property type="component" value="Unassembled WGS sequence"/>
</dbReference>
<keyword evidence="5" id="KW-1185">Reference proteome</keyword>
<keyword evidence="1" id="KW-0175">Coiled coil</keyword>
<dbReference type="EMBL" id="CP036313">
    <property type="protein sequence ID" value="QBH14299.1"/>
    <property type="molecule type" value="Genomic_DNA"/>
</dbReference>
<evidence type="ECO:0000313" key="4">
    <source>
        <dbReference type="Proteomes" id="UP000248798"/>
    </source>
</evidence>
<dbReference type="RefSeq" id="WP_111960520.1">
    <property type="nucleotide sequence ID" value="NZ_CP036313.1"/>
</dbReference>
<gene>
    <name evidence="3" type="ORF">DO021_21525</name>
    <name evidence="2" type="ORF">EYB58_16080</name>
</gene>
<evidence type="ECO:0000313" key="5">
    <source>
        <dbReference type="Proteomes" id="UP000293902"/>
    </source>
</evidence>
<dbReference type="EMBL" id="QLNI01000075">
    <property type="protein sequence ID" value="RAL99978.1"/>
    <property type="molecule type" value="Genomic_DNA"/>
</dbReference>